<keyword evidence="2" id="KW-0472">Membrane</keyword>
<keyword evidence="2" id="KW-1133">Transmembrane helix</keyword>
<feature type="region of interest" description="Disordered" evidence="1">
    <location>
        <begin position="195"/>
        <end position="250"/>
    </location>
</feature>
<keyword evidence="2" id="KW-0812">Transmembrane</keyword>
<gene>
    <name evidence="3" type="ORF">SAMN02745225_01198</name>
</gene>
<evidence type="ECO:0000256" key="1">
    <source>
        <dbReference type="SAM" id="MobiDB-lite"/>
    </source>
</evidence>
<evidence type="ECO:0000256" key="2">
    <source>
        <dbReference type="SAM" id="Phobius"/>
    </source>
</evidence>
<accession>A0A1M4V664</accession>
<reference evidence="4" key="1">
    <citation type="submission" date="2016-11" db="EMBL/GenBank/DDBJ databases">
        <authorList>
            <person name="Varghese N."/>
            <person name="Submissions S."/>
        </authorList>
    </citation>
    <scope>NUCLEOTIDE SEQUENCE [LARGE SCALE GENOMIC DNA]</scope>
    <source>
        <strain evidence="4">DSM 19514</strain>
    </source>
</reference>
<dbReference type="RefSeq" id="WP_072789955.1">
    <property type="nucleotide sequence ID" value="NZ_FQUL01000014.1"/>
</dbReference>
<dbReference type="Proteomes" id="UP000184295">
    <property type="component" value="Unassembled WGS sequence"/>
</dbReference>
<keyword evidence="4" id="KW-1185">Reference proteome</keyword>
<dbReference type="STRING" id="1121881.SAMN02745225_01198"/>
<evidence type="ECO:0000313" key="4">
    <source>
        <dbReference type="Proteomes" id="UP000184295"/>
    </source>
</evidence>
<dbReference type="EMBL" id="FQUL01000014">
    <property type="protein sequence ID" value="SHE64363.1"/>
    <property type="molecule type" value="Genomic_DNA"/>
</dbReference>
<evidence type="ECO:0000313" key="3">
    <source>
        <dbReference type="EMBL" id="SHE64363.1"/>
    </source>
</evidence>
<name>A0A1M4V664_9ACTN</name>
<feature type="transmembrane region" description="Helical" evidence="2">
    <location>
        <begin position="27"/>
        <end position="46"/>
    </location>
</feature>
<dbReference type="OrthoDB" id="5178303at2"/>
<feature type="compositionally biased region" description="Low complexity" evidence="1">
    <location>
        <begin position="208"/>
        <end position="250"/>
    </location>
</feature>
<sequence length="250" mass="25113">MNSNASRKVAKAAASGRSSKVRKQIPLGYYSSIAAIVLAGVFVVGYSRYEKTQTVSSTGVLPAIGTKWKVAFGVDVCGTYEPNLPASPSSSAGGLYSGGNGLIEVAPISSAATGSNANLANFLKGEKGLKITSSSITLPNGKTVSFKDACGGRGAALSYASWPSLLATTPTIYRSASQIKFQNDELVAVAVLPKGKTPSKPPSEVALVSGSSSSTSTSVVTSTTAVSGSKASTPSTRPSSTSATSSTVAG</sequence>
<dbReference type="AlphaFoldDB" id="A0A1M4V664"/>
<proteinExistence type="predicted"/>
<protein>
    <submittedName>
        <fullName evidence="3">Uncharacterized protein</fullName>
    </submittedName>
</protein>
<organism evidence="3 4">
    <name type="scientific">Ferrithrix thermotolerans DSM 19514</name>
    <dbReference type="NCBI Taxonomy" id="1121881"/>
    <lineage>
        <taxon>Bacteria</taxon>
        <taxon>Bacillati</taxon>
        <taxon>Actinomycetota</taxon>
        <taxon>Acidimicrobiia</taxon>
        <taxon>Acidimicrobiales</taxon>
        <taxon>Acidimicrobiaceae</taxon>
        <taxon>Ferrithrix</taxon>
    </lineage>
</organism>